<evidence type="ECO:0000256" key="2">
    <source>
        <dbReference type="SAM" id="MobiDB-lite"/>
    </source>
</evidence>
<keyword evidence="1" id="KW-0175">Coiled coil</keyword>
<dbReference type="AlphaFoldDB" id="A0A9K3KFK2"/>
<name>A0A9K3KFK2_9STRA</name>
<feature type="compositionally biased region" description="Polar residues" evidence="2">
    <location>
        <begin position="156"/>
        <end position="165"/>
    </location>
</feature>
<dbReference type="EMBL" id="JAGRRH010000025">
    <property type="protein sequence ID" value="KAG7342331.1"/>
    <property type="molecule type" value="Genomic_DNA"/>
</dbReference>
<evidence type="ECO:0000256" key="1">
    <source>
        <dbReference type="SAM" id="Coils"/>
    </source>
</evidence>
<evidence type="ECO:0000313" key="4">
    <source>
        <dbReference type="Proteomes" id="UP000693970"/>
    </source>
</evidence>
<sequence length="165" mass="18694">MRVATEKVVLKCTGPLPKSLEECQAEYKQLRKDIQRIEAQAASFRRSEQEAQLQARLAEGEKAGDIAIRNIMVAEESKDIWRQLQSLNPVGDQEITTIDVPTDGNFDTNHCKEWTNWTTIDEPKNIEAALLKRNRIHFGWAQGTPPAISPLREKSTGQLPLMNQN</sequence>
<accession>A0A9K3KFK2</accession>
<dbReference type="Proteomes" id="UP000693970">
    <property type="component" value="Unassembled WGS sequence"/>
</dbReference>
<gene>
    <name evidence="3" type="ORF">IV203_007424</name>
</gene>
<protein>
    <submittedName>
        <fullName evidence="3">Uncharacterized protein</fullName>
    </submittedName>
</protein>
<feature type="region of interest" description="Disordered" evidence="2">
    <location>
        <begin position="142"/>
        <end position="165"/>
    </location>
</feature>
<evidence type="ECO:0000313" key="3">
    <source>
        <dbReference type="EMBL" id="KAG7342331.1"/>
    </source>
</evidence>
<feature type="coiled-coil region" evidence="1">
    <location>
        <begin position="20"/>
        <end position="54"/>
    </location>
</feature>
<organism evidence="3 4">
    <name type="scientific">Nitzschia inconspicua</name>
    <dbReference type="NCBI Taxonomy" id="303405"/>
    <lineage>
        <taxon>Eukaryota</taxon>
        <taxon>Sar</taxon>
        <taxon>Stramenopiles</taxon>
        <taxon>Ochrophyta</taxon>
        <taxon>Bacillariophyta</taxon>
        <taxon>Bacillariophyceae</taxon>
        <taxon>Bacillariophycidae</taxon>
        <taxon>Bacillariales</taxon>
        <taxon>Bacillariaceae</taxon>
        <taxon>Nitzschia</taxon>
    </lineage>
</organism>
<proteinExistence type="predicted"/>
<reference evidence="3" key="2">
    <citation type="submission" date="2021-04" db="EMBL/GenBank/DDBJ databases">
        <authorList>
            <person name="Podell S."/>
        </authorList>
    </citation>
    <scope>NUCLEOTIDE SEQUENCE</scope>
    <source>
        <strain evidence="3">Hildebrandi</strain>
    </source>
</reference>
<comment type="caution">
    <text evidence="3">The sequence shown here is derived from an EMBL/GenBank/DDBJ whole genome shotgun (WGS) entry which is preliminary data.</text>
</comment>
<keyword evidence="4" id="KW-1185">Reference proteome</keyword>
<reference evidence="3" key="1">
    <citation type="journal article" date="2021" name="Sci. Rep.">
        <title>Diploid genomic architecture of Nitzschia inconspicua, an elite biomass production diatom.</title>
        <authorList>
            <person name="Oliver A."/>
            <person name="Podell S."/>
            <person name="Pinowska A."/>
            <person name="Traller J.C."/>
            <person name="Smith S.R."/>
            <person name="McClure R."/>
            <person name="Beliaev A."/>
            <person name="Bohutskyi P."/>
            <person name="Hill E.A."/>
            <person name="Rabines A."/>
            <person name="Zheng H."/>
            <person name="Allen L.Z."/>
            <person name="Kuo A."/>
            <person name="Grigoriev I.V."/>
            <person name="Allen A.E."/>
            <person name="Hazlebeck D."/>
            <person name="Allen E.E."/>
        </authorList>
    </citation>
    <scope>NUCLEOTIDE SEQUENCE</scope>
    <source>
        <strain evidence="3">Hildebrandi</strain>
    </source>
</reference>